<sequence>MSADQECSSEARGLTLPSSNFCKTLGRSITRFHRGLPPSRGHSIVLVIVDRFSKGVHLGSLPAQHTAFEVAQLFMEICGKIHGPPRSLVSDRDPLFLSRFWRELFMLSGTTLKMSTAYHPQTDDQTEVMSRVIEQYLREFVHRKLTTWRRFLMWAEWSYNTSSHSATGMSPYEIKFGKKPPHFPQYLAGVSNVEAVDTWISYSSPIIPHRSPRPGPLPYPKTLKTISPSSPLLRYSTLSGKASETTNSSLSWFSGQLMTNDMFISVNHRVLVSHSPRISVASFFMNFTMPKCTSKIYGPIKELLSEENPPIYRDITMKDFLTHYYSKGLDGNSCLLPFRI</sequence>
<dbReference type="InterPro" id="IPR050951">
    <property type="entry name" value="Retrovirus_Pol_polyprotein"/>
</dbReference>
<dbReference type="PANTHER" id="PTHR37984:SF5">
    <property type="entry name" value="PROTEIN NYNRIN-LIKE"/>
    <property type="match status" value="1"/>
</dbReference>
<organism evidence="2 3">
    <name type="scientific">Glycine soja</name>
    <name type="common">Wild soybean</name>
    <dbReference type="NCBI Taxonomy" id="3848"/>
    <lineage>
        <taxon>Eukaryota</taxon>
        <taxon>Viridiplantae</taxon>
        <taxon>Streptophyta</taxon>
        <taxon>Embryophyta</taxon>
        <taxon>Tracheophyta</taxon>
        <taxon>Spermatophyta</taxon>
        <taxon>Magnoliopsida</taxon>
        <taxon>eudicotyledons</taxon>
        <taxon>Gunneridae</taxon>
        <taxon>Pentapetalae</taxon>
        <taxon>rosids</taxon>
        <taxon>fabids</taxon>
        <taxon>Fabales</taxon>
        <taxon>Fabaceae</taxon>
        <taxon>Papilionoideae</taxon>
        <taxon>50 kb inversion clade</taxon>
        <taxon>NPAAA clade</taxon>
        <taxon>indigoferoid/millettioid clade</taxon>
        <taxon>Phaseoleae</taxon>
        <taxon>Glycine</taxon>
        <taxon>Glycine subgen. Soja</taxon>
    </lineage>
</organism>
<dbReference type="PANTHER" id="PTHR37984">
    <property type="entry name" value="PROTEIN CBG26694"/>
    <property type="match status" value="1"/>
</dbReference>
<keyword evidence="3" id="KW-1185">Reference proteome</keyword>
<dbReference type="EMBL" id="QZWG01000009">
    <property type="protein sequence ID" value="RZB92060.1"/>
    <property type="molecule type" value="Genomic_DNA"/>
</dbReference>
<dbReference type="InterPro" id="IPR036397">
    <property type="entry name" value="RNaseH_sf"/>
</dbReference>
<comment type="caution">
    <text evidence="2">The sequence shown here is derived from an EMBL/GenBank/DDBJ whole genome shotgun (WGS) entry which is preliminary data.</text>
</comment>
<dbReference type="Gene3D" id="3.30.420.10">
    <property type="entry name" value="Ribonuclease H-like superfamily/Ribonuclease H"/>
    <property type="match status" value="1"/>
</dbReference>
<dbReference type="AlphaFoldDB" id="A0A445J113"/>
<evidence type="ECO:0000313" key="2">
    <source>
        <dbReference type="EMBL" id="RZB92060.1"/>
    </source>
</evidence>
<reference evidence="2 3" key="1">
    <citation type="submission" date="2018-09" db="EMBL/GenBank/DDBJ databases">
        <title>A high-quality reference genome of wild soybean provides a powerful tool to mine soybean genomes.</title>
        <authorList>
            <person name="Xie M."/>
            <person name="Chung C.Y.L."/>
            <person name="Li M.-W."/>
            <person name="Wong F.-L."/>
            <person name="Chan T.-F."/>
            <person name="Lam H.-M."/>
        </authorList>
    </citation>
    <scope>NUCLEOTIDE SEQUENCE [LARGE SCALE GENOMIC DNA]</scope>
    <source>
        <strain evidence="3">cv. W05</strain>
        <tissue evidence="2">Hypocotyl of etiolated seedlings</tissue>
    </source>
</reference>
<accession>A0A445J113</accession>
<dbReference type="Proteomes" id="UP000289340">
    <property type="component" value="Chromosome 9"/>
</dbReference>
<evidence type="ECO:0000259" key="1">
    <source>
        <dbReference type="PROSITE" id="PS50994"/>
    </source>
</evidence>
<proteinExistence type="predicted"/>
<dbReference type="GO" id="GO:0015074">
    <property type="term" value="P:DNA integration"/>
    <property type="evidence" value="ECO:0007669"/>
    <property type="project" value="InterPro"/>
</dbReference>
<dbReference type="PROSITE" id="PS50994">
    <property type="entry name" value="INTEGRASE"/>
    <property type="match status" value="1"/>
</dbReference>
<dbReference type="SUPFAM" id="SSF53098">
    <property type="entry name" value="Ribonuclease H-like"/>
    <property type="match status" value="1"/>
</dbReference>
<protein>
    <submittedName>
        <fullName evidence="2">1-aminocyclopropane-1-carboxylate oxidase-like 12</fullName>
    </submittedName>
</protein>
<dbReference type="SUPFAM" id="SSF51197">
    <property type="entry name" value="Clavaminate synthase-like"/>
    <property type="match status" value="1"/>
</dbReference>
<dbReference type="InterPro" id="IPR001584">
    <property type="entry name" value="Integrase_cat-core"/>
</dbReference>
<feature type="domain" description="Integrase catalytic" evidence="1">
    <location>
        <begin position="13"/>
        <end position="179"/>
    </location>
</feature>
<name>A0A445J113_GLYSO</name>
<gene>
    <name evidence="2" type="ORF">D0Y65_024188</name>
</gene>
<evidence type="ECO:0000313" key="3">
    <source>
        <dbReference type="Proteomes" id="UP000289340"/>
    </source>
</evidence>
<dbReference type="Gene3D" id="2.60.120.330">
    <property type="entry name" value="B-lactam Antibiotic, Isopenicillin N Synthase, Chain"/>
    <property type="match status" value="1"/>
</dbReference>
<dbReference type="GO" id="GO:0003676">
    <property type="term" value="F:nucleic acid binding"/>
    <property type="evidence" value="ECO:0007669"/>
    <property type="project" value="InterPro"/>
</dbReference>
<dbReference type="InterPro" id="IPR027443">
    <property type="entry name" value="IPNS-like_sf"/>
</dbReference>
<dbReference type="InterPro" id="IPR012337">
    <property type="entry name" value="RNaseH-like_sf"/>
</dbReference>